<organism evidence="1 2">
    <name type="scientific">Candidatus Methylocalor cossyra</name>
    <dbReference type="NCBI Taxonomy" id="3108543"/>
    <lineage>
        <taxon>Bacteria</taxon>
        <taxon>Pseudomonadati</taxon>
        <taxon>Pseudomonadota</taxon>
        <taxon>Gammaproteobacteria</taxon>
        <taxon>Methylococcales</taxon>
        <taxon>Methylococcaceae</taxon>
        <taxon>Candidatus Methylocalor</taxon>
    </lineage>
</organism>
<dbReference type="InterPro" id="IPR013078">
    <property type="entry name" value="His_Pase_superF_clade-1"/>
</dbReference>
<dbReference type="Gene3D" id="3.40.50.1240">
    <property type="entry name" value="Phosphoglycerate mutase-like"/>
    <property type="match status" value="1"/>
</dbReference>
<sequence>MRCGETPWGKVSASAVIYKRNPPMRLILARHGNTFNLGEKVVWIGAQTDLPLVDKGREQAREIGFGLSRAKLKPDVILTGPLARMRETAAIVAGVVGCPAASLKVDDRLQDLDYGLWEGKSSVEIARQFGHDALLAWECGNRWPNNAGWQPSQQKVIDNINSILSMGAIDDWYNDKTVLAVSSSGIFRLMSRLVGVIPDLAKIATGHISLIETSASKTHVHGWNIHPGSLEQYLRHAPLDA</sequence>
<reference evidence="1 2" key="1">
    <citation type="submission" date="2024-04" db="EMBL/GenBank/DDBJ databases">
        <authorList>
            <person name="Cremers G."/>
        </authorList>
    </citation>
    <scope>NUCLEOTIDE SEQUENCE [LARGE SCALE GENOMIC DNA]</scope>
    <source>
        <strain evidence="1">MeCH1-AG</strain>
    </source>
</reference>
<evidence type="ECO:0000313" key="2">
    <source>
        <dbReference type="Proteomes" id="UP001497493"/>
    </source>
</evidence>
<gene>
    <name evidence="1" type="ORF">MECH1_V1_2159</name>
</gene>
<dbReference type="Proteomes" id="UP001497493">
    <property type="component" value="Chromosome"/>
</dbReference>
<accession>A0ABM9NJZ1</accession>
<dbReference type="SUPFAM" id="SSF53254">
    <property type="entry name" value="Phosphoglycerate mutase-like"/>
    <property type="match status" value="1"/>
</dbReference>
<dbReference type="PANTHER" id="PTHR48100">
    <property type="entry name" value="BROAD-SPECIFICITY PHOSPHATASE YOR283W-RELATED"/>
    <property type="match status" value="1"/>
</dbReference>
<evidence type="ECO:0000313" key="1">
    <source>
        <dbReference type="EMBL" id="CAL1240935.1"/>
    </source>
</evidence>
<keyword evidence="2" id="KW-1185">Reference proteome</keyword>
<dbReference type="Pfam" id="PF00300">
    <property type="entry name" value="His_Phos_1"/>
    <property type="match status" value="1"/>
</dbReference>
<dbReference type="InterPro" id="IPR029033">
    <property type="entry name" value="His_PPase_superfam"/>
</dbReference>
<dbReference type="SMART" id="SM00855">
    <property type="entry name" value="PGAM"/>
    <property type="match status" value="1"/>
</dbReference>
<dbReference type="PANTHER" id="PTHR48100:SF1">
    <property type="entry name" value="HISTIDINE PHOSPHATASE FAMILY PROTEIN-RELATED"/>
    <property type="match status" value="1"/>
</dbReference>
<protein>
    <submittedName>
        <fullName evidence="1">Phosphoglycerate mutase</fullName>
    </submittedName>
</protein>
<proteinExistence type="predicted"/>
<name>A0ABM9NJZ1_9GAMM</name>
<dbReference type="EMBL" id="OZ026884">
    <property type="protein sequence ID" value="CAL1240935.1"/>
    <property type="molecule type" value="Genomic_DNA"/>
</dbReference>
<dbReference type="CDD" id="cd07067">
    <property type="entry name" value="HP_PGM_like"/>
    <property type="match status" value="1"/>
</dbReference>
<dbReference type="InterPro" id="IPR050275">
    <property type="entry name" value="PGM_Phosphatase"/>
</dbReference>